<evidence type="ECO:0000256" key="3">
    <source>
        <dbReference type="ARBA" id="ARBA00023125"/>
    </source>
</evidence>
<comment type="subcellular location">
    <subcellularLocation>
        <location evidence="1">Nucleus</location>
    </subcellularLocation>
</comment>
<keyword evidence="5" id="KW-0539">Nucleus</keyword>
<sequence>RREVPLLLHGAEEEDGQGERFARTVGKGKGSWKGQDKGKPIQNREGKVIGYKRSLRYENLGSTQHGRWLMKEYSISSPQDYVLCRIKRLDHTPTVAPVCQNPSRTQDEQDQQQQAKKASVRWL</sequence>
<gene>
    <name evidence="8" type="ORF">ILEXP_LOCUS32133</name>
</gene>
<feature type="non-terminal residue" evidence="8">
    <location>
        <position position="1"/>
    </location>
</feature>
<evidence type="ECO:0000313" key="9">
    <source>
        <dbReference type="Proteomes" id="UP001642360"/>
    </source>
</evidence>
<accession>A0ABC8T7U3</accession>
<organism evidence="8 9">
    <name type="scientific">Ilex paraguariensis</name>
    <name type="common">yerba mate</name>
    <dbReference type="NCBI Taxonomy" id="185542"/>
    <lineage>
        <taxon>Eukaryota</taxon>
        <taxon>Viridiplantae</taxon>
        <taxon>Streptophyta</taxon>
        <taxon>Embryophyta</taxon>
        <taxon>Tracheophyta</taxon>
        <taxon>Spermatophyta</taxon>
        <taxon>Magnoliopsida</taxon>
        <taxon>eudicotyledons</taxon>
        <taxon>Gunneridae</taxon>
        <taxon>Pentapetalae</taxon>
        <taxon>asterids</taxon>
        <taxon>campanulids</taxon>
        <taxon>Aquifoliales</taxon>
        <taxon>Aquifoliaceae</taxon>
        <taxon>Ilex</taxon>
    </lineage>
</organism>
<dbReference type="EMBL" id="CAUOFW020003959">
    <property type="protein sequence ID" value="CAK9163167.1"/>
    <property type="molecule type" value="Genomic_DNA"/>
</dbReference>
<evidence type="ECO:0000259" key="7">
    <source>
        <dbReference type="PROSITE" id="PS51005"/>
    </source>
</evidence>
<dbReference type="PROSITE" id="PS51005">
    <property type="entry name" value="NAC"/>
    <property type="match status" value="1"/>
</dbReference>
<dbReference type="Proteomes" id="UP001642360">
    <property type="component" value="Unassembled WGS sequence"/>
</dbReference>
<dbReference type="InterPro" id="IPR036093">
    <property type="entry name" value="NAC_dom_sf"/>
</dbReference>
<feature type="domain" description="NAC" evidence="7">
    <location>
        <begin position="1"/>
        <end position="89"/>
    </location>
</feature>
<dbReference type="GO" id="GO:0003677">
    <property type="term" value="F:DNA binding"/>
    <property type="evidence" value="ECO:0007669"/>
    <property type="project" value="UniProtKB-KW"/>
</dbReference>
<comment type="caution">
    <text evidence="8">The sequence shown here is derived from an EMBL/GenBank/DDBJ whole genome shotgun (WGS) entry which is preliminary data.</text>
</comment>
<feature type="region of interest" description="Disordered" evidence="6">
    <location>
        <begin position="95"/>
        <end position="123"/>
    </location>
</feature>
<evidence type="ECO:0000256" key="5">
    <source>
        <dbReference type="ARBA" id="ARBA00023242"/>
    </source>
</evidence>
<evidence type="ECO:0000256" key="1">
    <source>
        <dbReference type="ARBA" id="ARBA00004123"/>
    </source>
</evidence>
<evidence type="ECO:0000256" key="2">
    <source>
        <dbReference type="ARBA" id="ARBA00023015"/>
    </source>
</evidence>
<name>A0ABC8T7U3_9AQUA</name>
<protein>
    <recommendedName>
        <fullName evidence="7">NAC domain-containing protein</fullName>
    </recommendedName>
</protein>
<keyword evidence="2" id="KW-0805">Transcription regulation</keyword>
<dbReference type="PANTHER" id="PTHR31989">
    <property type="entry name" value="NAC DOMAIN-CONTAINING PROTEIN 82-RELATED"/>
    <property type="match status" value="1"/>
</dbReference>
<dbReference type="AlphaFoldDB" id="A0ABC8T7U3"/>
<reference evidence="8 9" key="1">
    <citation type="submission" date="2024-02" db="EMBL/GenBank/DDBJ databases">
        <authorList>
            <person name="Vignale AGUSTIN F."/>
            <person name="Sosa J E."/>
            <person name="Modenutti C."/>
        </authorList>
    </citation>
    <scope>NUCLEOTIDE SEQUENCE [LARGE SCALE GENOMIC DNA]</scope>
</reference>
<evidence type="ECO:0000313" key="8">
    <source>
        <dbReference type="EMBL" id="CAK9163167.1"/>
    </source>
</evidence>
<evidence type="ECO:0000256" key="4">
    <source>
        <dbReference type="ARBA" id="ARBA00023163"/>
    </source>
</evidence>
<keyword evidence="9" id="KW-1185">Reference proteome</keyword>
<proteinExistence type="predicted"/>
<dbReference type="Pfam" id="PF02365">
    <property type="entry name" value="NAM"/>
    <property type="match status" value="1"/>
</dbReference>
<keyword evidence="3" id="KW-0238">DNA-binding</keyword>
<keyword evidence="4" id="KW-0804">Transcription</keyword>
<dbReference type="Gene3D" id="2.170.150.80">
    <property type="entry name" value="NAC domain"/>
    <property type="match status" value="1"/>
</dbReference>
<evidence type="ECO:0000256" key="6">
    <source>
        <dbReference type="SAM" id="MobiDB-lite"/>
    </source>
</evidence>
<dbReference type="InterPro" id="IPR003441">
    <property type="entry name" value="NAC-dom"/>
</dbReference>
<dbReference type="SUPFAM" id="SSF101941">
    <property type="entry name" value="NAC domain"/>
    <property type="match status" value="1"/>
</dbReference>
<dbReference type="GO" id="GO:0005634">
    <property type="term" value="C:nucleus"/>
    <property type="evidence" value="ECO:0007669"/>
    <property type="project" value="UniProtKB-SubCell"/>
</dbReference>